<feature type="compositionally biased region" description="Polar residues" evidence="3">
    <location>
        <begin position="1333"/>
        <end position="1346"/>
    </location>
</feature>
<feature type="compositionally biased region" description="Acidic residues" evidence="3">
    <location>
        <begin position="1350"/>
        <end position="1369"/>
    </location>
</feature>
<feature type="region of interest" description="Disordered" evidence="3">
    <location>
        <begin position="1304"/>
        <end position="1465"/>
    </location>
</feature>
<evidence type="ECO:0000256" key="3">
    <source>
        <dbReference type="SAM" id="MobiDB-lite"/>
    </source>
</evidence>
<feature type="compositionally biased region" description="Acidic residues" evidence="3">
    <location>
        <begin position="1304"/>
        <end position="1316"/>
    </location>
</feature>
<name>A0A6I9Q7E0_9TELE</name>
<feature type="compositionally biased region" description="Basic and acidic residues" evidence="3">
    <location>
        <begin position="1370"/>
        <end position="1381"/>
    </location>
</feature>
<organism evidence="6 7">
    <name type="scientific">Notothenia coriiceps</name>
    <name type="common">black rockcod</name>
    <dbReference type="NCBI Taxonomy" id="8208"/>
    <lineage>
        <taxon>Eukaryota</taxon>
        <taxon>Metazoa</taxon>
        <taxon>Chordata</taxon>
        <taxon>Craniata</taxon>
        <taxon>Vertebrata</taxon>
        <taxon>Euteleostomi</taxon>
        <taxon>Actinopterygii</taxon>
        <taxon>Neopterygii</taxon>
        <taxon>Teleostei</taxon>
        <taxon>Neoteleostei</taxon>
        <taxon>Acanthomorphata</taxon>
        <taxon>Eupercaria</taxon>
        <taxon>Perciformes</taxon>
        <taxon>Notothenioidei</taxon>
        <taxon>Nototheniidae</taxon>
        <taxon>Notothenia</taxon>
    </lineage>
</organism>
<feature type="compositionally biased region" description="Polar residues" evidence="3">
    <location>
        <begin position="1140"/>
        <end position="1154"/>
    </location>
</feature>
<evidence type="ECO:0000256" key="2">
    <source>
        <dbReference type="ARBA" id="ARBA00023242"/>
    </source>
</evidence>
<evidence type="ECO:0000259" key="4">
    <source>
        <dbReference type="Pfam" id="PF13934"/>
    </source>
</evidence>
<feature type="domain" description="ELYS beta-propeller" evidence="5">
    <location>
        <begin position="1"/>
        <end position="420"/>
    </location>
</feature>
<dbReference type="PANTHER" id="PTHR21583:SF8">
    <property type="entry name" value="PROTEIN ELYS"/>
    <property type="match status" value="1"/>
</dbReference>
<feature type="compositionally biased region" description="Acidic residues" evidence="3">
    <location>
        <begin position="1216"/>
        <end position="1231"/>
    </location>
</feature>
<dbReference type="KEGG" id="ncc:104968249"/>
<dbReference type="CTD" id="25909"/>
<sequence>MHDLTAQVTSSLLPFPGVTIDALGEDEITLDSVLHGKFTVGRSGLAWLACGPHLEVVHSVTGERLSAYCFSGGGEHPPTVLAARDFSWLKRSGLLVGLEEAEGSVLCLYDLGLSRVVKAVVIPGRITAIEPLVSYGGASASTQHLHQSLRWFFGIAAVVTDLGHVLLVDLCLDDLSCSQSELEASDLQVVTKSPAEIPRLREVGTSQGRHLCLQLNGPSSVGATALQYISRTNQLAVGFSDGNLQLWNMKTLKKEYHSQLEGGRVPVHAFTFQEPENDPRNCCYLWAVQSSQDLDGDMVSLRLLQLAFSERKCLSSGKILYEGLEYCEERYSQDLNGPAFPLRAQATNTRLLSCQTIEKFRHHPDRDDSMNEVASPDTSVSIFCWQVKAYGQGTPSTYIGVFDINRWYHAQMPDSLRLNSFSCFHVPDVTCLITSGIVHSTCSGYQKETLSFLKKAAPCSSEVISNSYSRCLMSGLLSSRLADTQPSSLSQEEQLDAILSTAVETSSLGMITGCIKQWTAEEQPGSALNLRYILDWAWNKVVQTKEDLDGICAPLFDSSSNFTDPQTMQLLQHSQRLLSNLSTIFHCLLSEAQELTQKGMVGLVNKNLVSSLISKYAQVVLWFCRTGLLPEGSDDALQISRPFYTHSVISNYYTIRREELARLSKGKWCADCLMIDGLVGQCGERLTNLWKRDENGTGQYPPPTLHALLDIYLLDNIDESTKHAIVIYLLLDVLYSFPNKEGASVESFPPAFAIPIGLVKLVQGLWLLDHHDHQSSFELLLHPAASQCQFEWQHERVLHALMCQSQQAVALRYFHVTKPPVSSTSQAKLYLSVLIHNKCLIEAWSLLRQHSNRLNMEELLAFLYESCQELGLIPELFKLPLSVTEQEGLEKFLQGTGGLQNRELLMVHYLQQAKYIPALQLNQRLKVNFANERDPKLKERSITRNSILDQYGKVLPRVQRKMAMEKGKPYQHPNAIHREISRPQPLSTITRHSVREKVMSRAGFINNVLSKIEEVWLGKGASPQSSPGRSPRAADAYSPKPSSSSSMALSEPFLGTPITMTSRRKSRLKDLVVHPSCTTPRPLLSPPGPFSSWVSPKSIGKAPELSLLRTPQVVKRARALAASGPVFSAFTPQSILRSSLRPTPVATPSASPGRSITPPLRNKESRITFMDEEETPVSEKGIRWTNGVAADSEISLLTRDPILSKATHKTWSAQPAEEDEDDDDDEEEEEREEPHVKFLPPEGGLPSPELRCFVSESISIHESAAKTRPSDATRTKLNLSFDTSQKSDTTLEFYDALLLPEDQEREEGQTAEEDEVVTVNIKNPTENEEAEEQLSQTTEQTPVLTSEDTAREEEEENETFEDVMESGLEEEAKHVEDVQSKEEDEQEVQTISKHEDAATPPREETSTQVCHQVTEGTDSGAEVESPDLPVEQDVQTEASESTEFTEALKPSAAPEPTITPEEELESSDLTAFVERHLFGGDSSPPLSRSGIHDASQMQASFNRSVNALFTKRRTKSLTYKTNC</sequence>
<feature type="region of interest" description="Disordered" evidence="3">
    <location>
        <begin position="1140"/>
        <end position="1160"/>
    </location>
</feature>
<dbReference type="InterPro" id="IPR032040">
    <property type="entry name" value="ELYS-bb"/>
</dbReference>
<dbReference type="Pfam" id="PF13934">
    <property type="entry name" value="ELYS"/>
    <property type="match status" value="1"/>
</dbReference>
<gene>
    <name evidence="7" type="primary">ahctf1</name>
</gene>
<evidence type="ECO:0000259" key="5">
    <source>
        <dbReference type="Pfam" id="PF16687"/>
    </source>
</evidence>
<dbReference type="InterPro" id="IPR025151">
    <property type="entry name" value="ELYS_dom"/>
</dbReference>
<comment type="subcellular location">
    <subcellularLocation>
        <location evidence="1">Nucleus</location>
    </subcellularLocation>
</comment>
<dbReference type="InterPro" id="IPR052620">
    <property type="entry name" value="ELYS/MEL-28_NucAsmblyFactor"/>
</dbReference>
<feature type="domain" description="ELYS-like" evidence="4">
    <location>
        <begin position="672"/>
        <end position="894"/>
    </location>
</feature>
<proteinExistence type="predicted"/>
<feature type="region of interest" description="Disordered" evidence="3">
    <location>
        <begin position="1205"/>
        <end position="1249"/>
    </location>
</feature>
<feature type="compositionally biased region" description="Low complexity" evidence="3">
    <location>
        <begin position="1239"/>
        <end position="1249"/>
    </location>
</feature>
<dbReference type="RefSeq" id="XP_010796130.1">
    <property type="nucleotide sequence ID" value="XM_010797828.1"/>
</dbReference>
<evidence type="ECO:0000256" key="1">
    <source>
        <dbReference type="ARBA" id="ARBA00004123"/>
    </source>
</evidence>
<feature type="compositionally biased region" description="Low complexity" evidence="3">
    <location>
        <begin position="1436"/>
        <end position="1459"/>
    </location>
</feature>
<feature type="region of interest" description="Disordered" evidence="3">
    <location>
        <begin position="1019"/>
        <end position="1059"/>
    </location>
</feature>
<evidence type="ECO:0000313" key="7">
    <source>
        <dbReference type="RefSeq" id="XP_010796130.1"/>
    </source>
</evidence>
<dbReference type="Pfam" id="PF16687">
    <property type="entry name" value="ELYS-bb"/>
    <property type="match status" value="1"/>
</dbReference>
<dbReference type="PANTHER" id="PTHR21583">
    <property type="entry name" value="ELYS PROTEIN"/>
    <property type="match status" value="1"/>
</dbReference>
<feature type="compositionally biased region" description="Polar residues" evidence="3">
    <location>
        <begin position="1406"/>
        <end position="1417"/>
    </location>
</feature>
<dbReference type="OrthoDB" id="20729at2759"/>
<keyword evidence="6" id="KW-1185">Reference proteome</keyword>
<accession>A0A6I9Q7E0</accession>
<protein>
    <submittedName>
        <fullName evidence="7">Protein ELYS</fullName>
    </submittedName>
</protein>
<keyword evidence="2" id="KW-0539">Nucleus</keyword>
<reference evidence="7" key="1">
    <citation type="submission" date="2025-08" db="UniProtKB">
        <authorList>
            <consortium name="RefSeq"/>
        </authorList>
    </citation>
    <scope>IDENTIFICATION</scope>
    <source>
        <tissue evidence="7">Muscle</tissue>
    </source>
</reference>
<dbReference type="GeneID" id="104968249"/>
<feature type="compositionally biased region" description="Basic and acidic residues" evidence="3">
    <location>
        <begin position="1392"/>
        <end position="1405"/>
    </location>
</feature>
<evidence type="ECO:0000313" key="6">
    <source>
        <dbReference type="Proteomes" id="UP000504611"/>
    </source>
</evidence>
<dbReference type="GO" id="GO:0005634">
    <property type="term" value="C:nucleus"/>
    <property type="evidence" value="ECO:0007669"/>
    <property type="project" value="UniProtKB-SubCell"/>
</dbReference>
<dbReference type="Proteomes" id="UP000504611">
    <property type="component" value="Unplaced"/>
</dbReference>
<feature type="compositionally biased region" description="Low complexity" evidence="3">
    <location>
        <begin position="1033"/>
        <end position="1052"/>
    </location>
</feature>